<keyword evidence="3" id="KW-1133">Transmembrane helix</keyword>
<dbReference type="RefSeq" id="WP_052393622.1">
    <property type="nucleotide sequence ID" value="NZ_AP018150.1"/>
</dbReference>
<evidence type="ECO:0000256" key="3">
    <source>
        <dbReference type="ARBA" id="ARBA00022989"/>
    </source>
</evidence>
<dbReference type="PANTHER" id="PTHR36985">
    <property type="entry name" value="TRANSLOCATION AND ASSEMBLY MODULE SUBUNIT TAMB"/>
    <property type="match status" value="1"/>
</dbReference>
<evidence type="ECO:0000313" key="7">
    <source>
        <dbReference type="Proteomes" id="UP000282597"/>
    </source>
</evidence>
<dbReference type="GO" id="GO:0009306">
    <property type="term" value="P:protein secretion"/>
    <property type="evidence" value="ECO:0007669"/>
    <property type="project" value="InterPro"/>
</dbReference>
<keyword evidence="2" id="KW-0812">Transmembrane</keyword>
<dbReference type="GO" id="GO:0005886">
    <property type="term" value="C:plasma membrane"/>
    <property type="evidence" value="ECO:0007669"/>
    <property type="project" value="InterPro"/>
</dbReference>
<reference evidence="6 7" key="1">
    <citation type="journal article" date="2018" name="Microbes Environ.">
        <title>Comparative Genomic Insights into Endofungal Lifestyles of Two Bacterial Endosymbionts, Mycoavidus cysteinexigens and Burkholderia rhizoxinica.</title>
        <authorList>
            <person name="Sharmin D."/>
            <person name="Guo Y."/>
            <person name="Nishizawa T."/>
            <person name="Ohshima S."/>
            <person name="Sato Y."/>
            <person name="Takashima Y."/>
            <person name="Narisawa K."/>
            <person name="Ohta H."/>
        </authorList>
    </citation>
    <scope>NUCLEOTIDE SEQUENCE [LARGE SCALE GENOMIC DNA]</scope>
    <source>
        <strain evidence="6 7">B1-EB</strain>
    </source>
</reference>
<evidence type="ECO:0000313" key="6">
    <source>
        <dbReference type="EMBL" id="BBE09311.1"/>
    </source>
</evidence>
<dbReference type="InterPro" id="IPR007452">
    <property type="entry name" value="TamB_C"/>
</dbReference>
<organism evidence="6 7">
    <name type="scientific">Mycoavidus cysteinexigens</name>
    <dbReference type="NCBI Taxonomy" id="1553431"/>
    <lineage>
        <taxon>Bacteria</taxon>
        <taxon>Pseudomonadati</taxon>
        <taxon>Pseudomonadota</taxon>
        <taxon>Betaproteobacteria</taxon>
        <taxon>Burkholderiales</taxon>
        <taxon>Burkholderiaceae</taxon>
        <taxon>Mycoavidus</taxon>
    </lineage>
</organism>
<feature type="domain" description="Translocation and assembly module TamB C-terminal" evidence="5">
    <location>
        <begin position="743"/>
        <end position="1085"/>
    </location>
</feature>
<dbReference type="PANTHER" id="PTHR36985:SF1">
    <property type="entry name" value="TRANSLOCATION AND ASSEMBLY MODULE SUBUNIT TAMB"/>
    <property type="match status" value="1"/>
</dbReference>
<comment type="subcellular location">
    <subcellularLocation>
        <location evidence="1">Membrane</location>
        <topology evidence="1">Single-pass membrane protein</topology>
    </subcellularLocation>
</comment>
<dbReference type="AlphaFoldDB" id="A0A2Z6EV71"/>
<name>A0A2Z6EV71_9BURK</name>
<evidence type="ECO:0000256" key="1">
    <source>
        <dbReference type="ARBA" id="ARBA00004167"/>
    </source>
</evidence>
<accession>A0A2Z6EV71</accession>
<keyword evidence="4" id="KW-0472">Membrane</keyword>
<protein>
    <recommendedName>
        <fullName evidence="5">Translocation and assembly module TamB C-terminal domain-containing protein</fullName>
    </recommendedName>
</protein>
<sequence>MKLWRVLGWLTQSLLAIAALLVGVFLYASHTEPGTRALWQVALQLSGGRLSGVLEGGTLATGLRLQQVVWNASGNQIQIDQINGQWGLARKPWRLKVDWLHLGSVDAHLAPTAETYETPPLPTLPKTLALPLPFEILELRIHRLRLHPAQQSTPNIVHKKGAVNASVTELSDLTLRARSDSQTHQLTVEQLTTPFGKLKGALQLGAQKPFALSGAVDFLSSPRAKPALPIQRLQLRLSGSLEQIEVELDALGAQLAGHAQMEIMPPFAPQAAAPVTQIKFKIQDSVYAGLPLTGSGHLQLGAKRVILNATQLLIAGNKIRLQGRLGEADDQLEFTLDAPHLKRLDSFYAGLSGSLKAAGHLSGQLAAPNIVAHYQAAELVFGETSVAQATGQIEWRAAAHSALALELDGRNIITPSIALHTLKARVIGTRAHHQFTAAAVGQVGKNPFDLNLAARGALQQTAAQMRWQGTLTQLENRSSQLTKAVGLPALRLLAPVALSLEPNRVTLGAAQLDIEQATLALRSLIYAPGVIRSAGTLKGVELDGLLRLRQALTGHLPTFKTDLVLDGDWDFSLGDSATGYLQLTRRTGDIRLNTSQRFTALGINTLAARVDLSGQRQVHLNLRAQAARLGTLNAELASALSLNHGQWSIAPEAPLSGRIVLAAPALKTISALLGPQYLFEGRLAMDLTLAGQFAKPKFSGHLNGDDLAVNLLDEGVSLSRGIIRIALSENQVDFRQVEFHGVEGTVRVLGGIALDHANPILSAKLVADKFELFATPDKQLSISGQATLANRDASGGLAIDGDFKIDHALFDLPATPAPKLGDDVIVIRANDAPAQAALDVLASDRPRSPGGFLPAAKINIDLGRNFRFHGAGADLKLRGKLSVLSEFNKPLHAVGDIRVDQGSTYETFGRKLAIENGYFGFNGPINNPSINVLAMRRNQEVEVGVQVSGTLRMPNARLVSEPNLPDNEKISWLLFGHGSSGGMNLGQTNTAAAAFALLGGVGGKRIAQTIGLDEFSVGQSDAGLTDPQVVNLAKALSERFILGYEQGLTTAASIFKATWQFSRSWSITAHTGTLNGVDLLFNRRFD</sequence>
<evidence type="ECO:0000256" key="2">
    <source>
        <dbReference type="ARBA" id="ARBA00022692"/>
    </source>
</evidence>
<gene>
    <name evidence="6" type="ORF">MCB1EB_1150</name>
</gene>
<proteinExistence type="predicted"/>
<evidence type="ECO:0000259" key="5">
    <source>
        <dbReference type="Pfam" id="PF04357"/>
    </source>
</evidence>
<dbReference type="Pfam" id="PF04357">
    <property type="entry name" value="TamB"/>
    <property type="match status" value="1"/>
</dbReference>
<dbReference type="Proteomes" id="UP000282597">
    <property type="component" value="Chromosome"/>
</dbReference>
<evidence type="ECO:0000256" key="4">
    <source>
        <dbReference type="ARBA" id="ARBA00023136"/>
    </source>
</evidence>
<dbReference type="KEGG" id="mcys:MCB1EB_1150"/>
<keyword evidence="7" id="KW-1185">Reference proteome</keyword>
<dbReference type="EMBL" id="AP018150">
    <property type="protein sequence ID" value="BBE09311.1"/>
    <property type="molecule type" value="Genomic_DNA"/>
</dbReference>